<sequence>MRPTARTLLSLVLLTGCAAEPAAPVDLAAPSQDRYRQMEAAIGDCMKQKGFKYNPDTAPSGQKTDEETRREAGDYEALRKHREKYGFGIYTGYVYPGDKQAGGVDFGKQDPNNPIMMALSRVQLESWRATRDTCYSAAVKEFTGKTVRSESDLYEQAEAARERVQARELDGDARLLDLAAEFGDCLRTKGVKVRSLKPTAVASANETALREEMYALGEKQRTDRGVNLPERIRTLAEEQGGTGGTVRLLPSLSPGEARPYLAREVKIALDDLECGRDFYAAFKPRQRQIYDRVNREFGRGDGPGS</sequence>
<dbReference type="PROSITE" id="PS51257">
    <property type="entry name" value="PROKAR_LIPOPROTEIN"/>
    <property type="match status" value="1"/>
</dbReference>
<feature type="signal peptide" evidence="2">
    <location>
        <begin position="1"/>
        <end position="18"/>
    </location>
</feature>
<dbReference type="EMBL" id="NGFP01000036">
    <property type="protein sequence ID" value="OUC97510.1"/>
    <property type="molecule type" value="Genomic_DNA"/>
</dbReference>
<dbReference type="AlphaFoldDB" id="A0A243RR37"/>
<evidence type="ECO:0000313" key="3">
    <source>
        <dbReference type="EMBL" id="OUC97510.1"/>
    </source>
</evidence>
<keyword evidence="2" id="KW-0732">Signal</keyword>
<gene>
    <name evidence="3" type="ORF">CA984_10810</name>
</gene>
<organism evidence="3 4">
    <name type="scientific">Streptosporangium minutum</name>
    <dbReference type="NCBI Taxonomy" id="569862"/>
    <lineage>
        <taxon>Bacteria</taxon>
        <taxon>Bacillati</taxon>
        <taxon>Actinomycetota</taxon>
        <taxon>Actinomycetes</taxon>
        <taxon>Streptosporangiales</taxon>
        <taxon>Streptosporangiaceae</taxon>
        <taxon>Streptosporangium</taxon>
    </lineage>
</organism>
<evidence type="ECO:0000256" key="1">
    <source>
        <dbReference type="SAM" id="MobiDB-lite"/>
    </source>
</evidence>
<comment type="caution">
    <text evidence="3">The sequence shown here is derived from an EMBL/GenBank/DDBJ whole genome shotgun (WGS) entry which is preliminary data.</text>
</comment>
<reference evidence="3 4" key="1">
    <citation type="submission" date="2017-05" db="EMBL/GenBank/DDBJ databases">
        <title>Biotechnological potential of actinobacteria isolated from South African environments.</title>
        <authorList>
            <person name="Le Roes-Hill M."/>
            <person name="Prins A."/>
            <person name="Durrell K.A."/>
        </authorList>
    </citation>
    <scope>NUCLEOTIDE SEQUENCE [LARGE SCALE GENOMIC DNA]</scope>
    <source>
        <strain evidence="3">M26</strain>
    </source>
</reference>
<protein>
    <submittedName>
        <fullName evidence="3">Uncharacterized protein</fullName>
    </submittedName>
</protein>
<evidence type="ECO:0000256" key="2">
    <source>
        <dbReference type="SAM" id="SignalP"/>
    </source>
</evidence>
<accession>A0A243RR37</accession>
<proteinExistence type="predicted"/>
<dbReference type="Proteomes" id="UP000194761">
    <property type="component" value="Unassembled WGS sequence"/>
</dbReference>
<keyword evidence="4" id="KW-1185">Reference proteome</keyword>
<feature type="region of interest" description="Disordered" evidence="1">
    <location>
        <begin position="51"/>
        <end position="71"/>
    </location>
</feature>
<name>A0A243RR37_9ACTN</name>
<feature type="chain" id="PRO_5038939057" evidence="2">
    <location>
        <begin position="19"/>
        <end position="305"/>
    </location>
</feature>
<dbReference type="RefSeq" id="WP_086570856.1">
    <property type="nucleotide sequence ID" value="NZ_NGFP01000036.1"/>
</dbReference>
<evidence type="ECO:0000313" key="4">
    <source>
        <dbReference type="Proteomes" id="UP000194761"/>
    </source>
</evidence>